<evidence type="ECO:0000313" key="1">
    <source>
        <dbReference type="EMBL" id="PZM88615.1"/>
    </source>
</evidence>
<accession>A0A2W4ISJ8</accession>
<organism evidence="1">
    <name type="scientific">Thermocrispum agreste</name>
    <dbReference type="NCBI Taxonomy" id="37925"/>
    <lineage>
        <taxon>Bacteria</taxon>
        <taxon>Bacillati</taxon>
        <taxon>Actinomycetota</taxon>
        <taxon>Actinomycetes</taxon>
        <taxon>Pseudonocardiales</taxon>
        <taxon>Pseudonocardiaceae</taxon>
        <taxon>Thermocrispum</taxon>
    </lineage>
</organism>
<dbReference type="AlphaFoldDB" id="A0A2W4ISJ8"/>
<sequence>MASATIHISQDGTWAGTGKLVRHPDGTVSIEDCWAILGPRGLNHESGEQQDAAERVYAAIEAAIARGEDSVALEGSVYTWEIEQPPAIEVLGLGAEDWDSDEYADSCETEEERRRRESRRRWERYGTVRVRVGDVVYDVGCAIGVPPELRATAEAAGGDTTRPAYLAAWYVTWSDWACAPASAGRDGVPSELADDVLRAISDSVARLWREYQQERENAEAGA</sequence>
<evidence type="ECO:0008006" key="2">
    <source>
        <dbReference type="Google" id="ProtNLM"/>
    </source>
</evidence>
<protein>
    <recommendedName>
        <fullName evidence="2">DUF4376 domain-containing protein</fullName>
    </recommendedName>
</protein>
<gene>
    <name evidence="1" type="ORF">DIU77_20210</name>
</gene>
<dbReference type="EMBL" id="QGUI01001074">
    <property type="protein sequence ID" value="PZM88615.1"/>
    <property type="molecule type" value="Genomic_DNA"/>
</dbReference>
<name>A0A2W4ISJ8_9PSEU</name>
<comment type="caution">
    <text evidence="1">The sequence shown here is derived from an EMBL/GenBank/DDBJ whole genome shotgun (WGS) entry which is preliminary data.</text>
</comment>
<reference evidence="1" key="1">
    <citation type="submission" date="2018-05" db="EMBL/GenBank/DDBJ databases">
        <authorList>
            <person name="Lanie J.A."/>
            <person name="Ng W.-L."/>
            <person name="Kazmierczak K.M."/>
            <person name="Andrzejewski T.M."/>
            <person name="Davidsen T.M."/>
            <person name="Wayne K.J."/>
            <person name="Tettelin H."/>
            <person name="Glass J.I."/>
            <person name="Rusch D."/>
            <person name="Podicherti R."/>
            <person name="Tsui H.-C.T."/>
            <person name="Winkler M.E."/>
        </authorList>
    </citation>
    <scope>NUCLEOTIDE SEQUENCE</scope>
    <source>
        <strain evidence="1">ZC4RG45</strain>
    </source>
</reference>
<proteinExistence type="predicted"/>